<feature type="compositionally biased region" description="Polar residues" evidence="1">
    <location>
        <begin position="466"/>
        <end position="487"/>
    </location>
</feature>
<feature type="compositionally biased region" description="Low complexity" evidence="1">
    <location>
        <begin position="1685"/>
        <end position="1697"/>
    </location>
</feature>
<feature type="compositionally biased region" description="Low complexity" evidence="1">
    <location>
        <begin position="754"/>
        <end position="763"/>
    </location>
</feature>
<feature type="compositionally biased region" description="Low complexity" evidence="1">
    <location>
        <begin position="1587"/>
        <end position="1616"/>
    </location>
</feature>
<feature type="region of interest" description="Disordered" evidence="1">
    <location>
        <begin position="440"/>
        <end position="845"/>
    </location>
</feature>
<feature type="compositionally biased region" description="Basic and acidic residues" evidence="1">
    <location>
        <begin position="638"/>
        <end position="680"/>
    </location>
</feature>
<feature type="compositionally biased region" description="Basic and acidic residues" evidence="1">
    <location>
        <begin position="1267"/>
        <end position="1279"/>
    </location>
</feature>
<feature type="compositionally biased region" description="Gly residues" evidence="1">
    <location>
        <begin position="1006"/>
        <end position="1016"/>
    </location>
</feature>
<dbReference type="Gene3D" id="1.20.1270.60">
    <property type="entry name" value="Arfaptin homology (AH) domain/BAR domain"/>
    <property type="match status" value="1"/>
</dbReference>
<feature type="compositionally biased region" description="Basic and acidic residues" evidence="1">
    <location>
        <begin position="565"/>
        <end position="590"/>
    </location>
</feature>
<feature type="compositionally biased region" description="Polar residues" evidence="1">
    <location>
        <begin position="1175"/>
        <end position="1192"/>
    </location>
</feature>
<protein>
    <submittedName>
        <fullName evidence="2">Uncharacterized protein</fullName>
    </submittedName>
</protein>
<keyword evidence="3" id="KW-1185">Reference proteome</keyword>
<feature type="compositionally biased region" description="Polar residues" evidence="1">
    <location>
        <begin position="1322"/>
        <end position="1333"/>
    </location>
</feature>
<evidence type="ECO:0000313" key="3">
    <source>
        <dbReference type="Proteomes" id="UP000521872"/>
    </source>
</evidence>
<organism evidence="2 3">
    <name type="scientific">Agrocybe pediades</name>
    <dbReference type="NCBI Taxonomy" id="84607"/>
    <lineage>
        <taxon>Eukaryota</taxon>
        <taxon>Fungi</taxon>
        <taxon>Dikarya</taxon>
        <taxon>Basidiomycota</taxon>
        <taxon>Agaricomycotina</taxon>
        <taxon>Agaricomycetes</taxon>
        <taxon>Agaricomycetidae</taxon>
        <taxon>Agaricales</taxon>
        <taxon>Agaricineae</taxon>
        <taxon>Strophariaceae</taxon>
        <taxon>Agrocybe</taxon>
    </lineage>
</organism>
<feature type="region of interest" description="Disordered" evidence="1">
    <location>
        <begin position="288"/>
        <end position="314"/>
    </location>
</feature>
<feature type="compositionally biased region" description="Polar residues" evidence="1">
    <location>
        <begin position="1156"/>
        <end position="1168"/>
    </location>
</feature>
<feature type="compositionally biased region" description="Low complexity" evidence="1">
    <location>
        <begin position="530"/>
        <end position="540"/>
    </location>
</feature>
<feature type="compositionally biased region" description="Low complexity" evidence="1">
    <location>
        <begin position="925"/>
        <end position="940"/>
    </location>
</feature>
<feature type="region of interest" description="Disordered" evidence="1">
    <location>
        <begin position="134"/>
        <end position="163"/>
    </location>
</feature>
<feature type="compositionally biased region" description="Low complexity" evidence="1">
    <location>
        <begin position="1357"/>
        <end position="1366"/>
    </location>
</feature>
<feature type="compositionally biased region" description="Low complexity" evidence="1">
    <location>
        <begin position="1285"/>
        <end position="1303"/>
    </location>
</feature>
<feature type="compositionally biased region" description="Low complexity" evidence="1">
    <location>
        <begin position="1394"/>
        <end position="1422"/>
    </location>
</feature>
<feature type="compositionally biased region" description="Polar residues" evidence="1">
    <location>
        <begin position="700"/>
        <end position="715"/>
    </location>
</feature>
<evidence type="ECO:0000256" key="1">
    <source>
        <dbReference type="SAM" id="MobiDB-lite"/>
    </source>
</evidence>
<sequence>MVHRPPDSRLLTNLLQQEKEYTKHLSQVLDASNVSLASFAAYAAASSPPVSQVIMTVAGSLAAADEALRKYAHGVEEWREMMRQLKDTEDEVANIMRDREILVTRLIKASKSQKPGSNFRDSLLLSHHKQSSSSSLSLSVGTQQDSPSPPPSRPLSSAFSSTSTSNSKLAAAQSELQACEMHLAAKERELALKRCSVVRDGLGARMKALANCGWAWEELGKEALRTLEELNVDNIDQEIPPPRIHEPRNSSSDVHLSINNLHTHNSGILNESSSPSFGLLPPLALDGLNDNSARPSSDFSSIGPSQSASQVNAGSHELHMPAPISLMNSGLFGDPPSAPKTVVVESVVVESTSEATDEENEENTTESNDESEHEQKPDEDSRPTTTSNQGEKEDDSNEALPPPRRPHSAFSGGTGGTTSSMHYSPILVATPTAALKLESAQAIAMRLPPRDSPRLGERTPRDSPRPSGSSTQNTTGEPPNPATTTTVVRIPPAHAFKENGYAYDIPTAESSPRTGPSTLNENANANVPGRPSSRASSNRSSSDRHGPAASSSGLGRLGLGTWHRPQIERRITEEEMRRSFNLDENERSRMEGQAQGQAQAPPEASSDEVEDEEELVRREKKLVKEGKLAVVENPRFMSEARRKELEKEKEREEEERRRVKEKEKEREKDKDKEKEKEEKKKRFTLFHTNSHSSQQQQQHGRSASVSFAGTGTTETPPSPSPSKSGFFGSLKGLFSNRPLASPTRKKEDHQANATTTTTTTTKTVDTPRAIDISDSDSELEAGASRGGAMHNLFSGGSKKGKGGSSGKWETRTDKNIQKLAKRESFDEDTITKRRKAEGTKPSLYAGGGVAAGVVAGVGLNMGSANGSAVRVAAGPGPASAGAGRGRTVSDVGVSSSAAGNARPPARRLTKKGKEREGERAGGGIPASVSAPAPAALVSVRAPPPVSTSAISSQLPSRIQQPQAQTQARLKHRRSASVDVDAQRRNSLHSNKTATTDDEGDTQNEDGGNGTSSGGEGMIVDLGRRRRRRAASEAGAGVRKESAEELRQGVVRRQRDEQQQQQRGRTAVPVAAVQAPAAAAGAERVAKKKSLTKKKQVEQAAAAAPPVTGTSTPMQTPSRQPSVKSSSATKAAPPPAASTTSYGATVLPAGGDHPSGTLVSQPGWKNQAQGTGGGLSRNNSIGSTASAPATPGSQAAGGRGKAKKRTVLGQGVSGASTGATGVGRRASLNAGSTTSTSGATSGSVVQPTPAIPSLMSIVEDVAKLNKEGWRKDLEKDRDRMPPPPKTATSTTTTVAKPKSSSSPVFEVPKAPPPVSREMLEGLGSTSVSSANQSRTSLATITPATSSPPPPVTTKKKAASASPPQSKSGNSSTGMFEIKAPGSVFNNQSNNLQRPTIARASSSATKAAVTNANTAFNTNPNNLTVGGSANAMGSGTGSLSRRPDKSPLRSALKDTSRSPSPAMHQQLHQDSSASAVPPPVNGSLPWGSDGSLSTQSSRPADKADDVKGKGKAKAAPVPAPPLVARRYSHESTGTSGDESYETGNEFYTEDEDQPPPPPIASKTDVQAVPKVALNGHALAGGEGYEYDAQKAASQSALSQSSVSTVTATRPSAPPSAVSSGGGSSQGQGQGQGQTPRRRKSVRVSLKPTFSPSPPAIEYDYEEEQNVYAPWSRQADAERMDRGRQREQQQQQSRPNTQTQVNGHQEPLPAPIPLRAPGLEPKTVVDVVAHAHESERDMWQDSGSDEDEEYARAKKLLTRAAKKERSVSRLAMVANRA</sequence>
<feature type="compositionally biased region" description="Low complexity" evidence="1">
    <location>
        <begin position="1123"/>
        <end position="1140"/>
    </location>
</feature>
<feature type="compositionally biased region" description="Basic and acidic residues" evidence="1">
    <location>
        <begin position="1672"/>
        <end position="1684"/>
    </location>
</feature>
<gene>
    <name evidence="2" type="ORF">D9613_009204</name>
</gene>
<feature type="compositionally biased region" description="Polar residues" evidence="1">
    <location>
        <begin position="1107"/>
        <end position="1122"/>
    </location>
</feature>
<feature type="region of interest" description="Disordered" evidence="1">
    <location>
        <begin position="871"/>
        <end position="1247"/>
    </location>
</feature>
<feature type="compositionally biased region" description="Low complexity" evidence="1">
    <location>
        <begin position="1229"/>
        <end position="1242"/>
    </location>
</feature>
<evidence type="ECO:0000313" key="2">
    <source>
        <dbReference type="EMBL" id="KAF4622294.1"/>
    </source>
</evidence>
<dbReference type="Proteomes" id="UP000521872">
    <property type="component" value="Unassembled WGS sequence"/>
</dbReference>
<reference evidence="2 3" key="1">
    <citation type="submission" date="2019-12" db="EMBL/GenBank/DDBJ databases">
        <authorList>
            <person name="Floudas D."/>
            <person name="Bentzer J."/>
            <person name="Ahren D."/>
            <person name="Johansson T."/>
            <person name="Persson P."/>
            <person name="Tunlid A."/>
        </authorList>
    </citation>
    <scope>NUCLEOTIDE SEQUENCE [LARGE SCALE GENOMIC DNA]</scope>
    <source>
        <strain evidence="2 3">CBS 102.39</strain>
    </source>
</reference>
<proteinExistence type="predicted"/>
<feature type="region of interest" description="Disordered" evidence="1">
    <location>
        <begin position="1585"/>
        <end position="1715"/>
    </location>
</feature>
<feature type="region of interest" description="Disordered" evidence="1">
    <location>
        <begin position="1267"/>
        <end position="1565"/>
    </location>
</feature>
<feature type="compositionally biased region" description="Low complexity" evidence="1">
    <location>
        <begin position="1334"/>
        <end position="1343"/>
    </location>
</feature>
<feature type="compositionally biased region" description="Low complexity" evidence="1">
    <location>
        <begin position="591"/>
        <end position="604"/>
    </location>
</feature>
<dbReference type="EMBL" id="JAACJL010000002">
    <property type="protein sequence ID" value="KAF4622294.1"/>
    <property type="molecule type" value="Genomic_DNA"/>
</dbReference>
<feature type="compositionally biased region" description="Acidic residues" evidence="1">
    <location>
        <begin position="355"/>
        <end position="372"/>
    </location>
</feature>
<comment type="caution">
    <text evidence="2">The sequence shown here is derived from an EMBL/GenBank/DDBJ whole genome shotgun (WGS) entry which is preliminary data.</text>
</comment>
<feature type="region of interest" description="Disordered" evidence="1">
    <location>
        <begin position="350"/>
        <end position="423"/>
    </location>
</feature>
<feature type="compositionally biased region" description="Polar residues" evidence="1">
    <location>
        <begin position="1423"/>
        <end position="1437"/>
    </location>
</feature>
<feature type="compositionally biased region" description="Basic and acidic residues" evidence="1">
    <location>
        <begin position="808"/>
        <end position="824"/>
    </location>
</feature>
<feature type="compositionally biased region" description="Basic and acidic residues" evidence="1">
    <location>
        <begin position="373"/>
        <end position="382"/>
    </location>
</feature>
<feature type="compositionally biased region" description="Low complexity" evidence="1">
    <location>
        <begin position="721"/>
        <end position="735"/>
    </location>
</feature>
<feature type="compositionally biased region" description="Basic and acidic residues" evidence="1">
    <location>
        <begin position="1497"/>
        <end position="1506"/>
    </location>
</feature>
<feature type="compositionally biased region" description="Polar residues" evidence="1">
    <location>
        <begin position="289"/>
        <end position="313"/>
    </location>
</feature>
<dbReference type="PANTHER" id="PTHR48125:SF10">
    <property type="entry name" value="OS12G0136300 PROTEIN"/>
    <property type="match status" value="1"/>
</dbReference>
<accession>A0A8H4R2M8</accession>
<dbReference type="InterPro" id="IPR027267">
    <property type="entry name" value="AH/BAR_dom_sf"/>
</dbReference>
<feature type="compositionally biased region" description="Low complexity" evidence="1">
    <location>
        <begin position="1058"/>
        <end position="1082"/>
    </location>
</feature>
<dbReference type="PANTHER" id="PTHR48125">
    <property type="entry name" value="LP07818P1"/>
    <property type="match status" value="1"/>
</dbReference>
<feature type="compositionally biased region" description="Gly residues" evidence="1">
    <location>
        <begin position="1617"/>
        <end position="1629"/>
    </location>
</feature>
<name>A0A8H4R2M8_9AGAR</name>
<feature type="compositionally biased region" description="Basic and acidic residues" evidence="1">
    <location>
        <begin position="1439"/>
        <end position="1454"/>
    </location>
</feature>
<feature type="compositionally biased region" description="Basic and acidic residues" evidence="1">
    <location>
        <begin position="448"/>
        <end position="464"/>
    </location>
</feature>
<feature type="compositionally biased region" description="Low complexity" evidence="1">
    <location>
        <begin position="690"/>
        <end position="699"/>
    </location>
</feature>
<feature type="compositionally biased region" description="Low complexity" evidence="1">
    <location>
        <begin position="888"/>
        <end position="899"/>
    </location>
</feature>
<feature type="compositionally biased region" description="Polar residues" evidence="1">
    <location>
        <begin position="947"/>
        <end position="967"/>
    </location>
</feature>
<feature type="compositionally biased region" description="Polar residues" evidence="1">
    <location>
        <begin position="508"/>
        <end position="525"/>
    </location>
</feature>
<feature type="compositionally biased region" description="Acidic residues" evidence="1">
    <location>
        <begin position="605"/>
        <end position="614"/>
    </location>
</feature>
<feature type="compositionally biased region" description="Polar residues" evidence="1">
    <location>
        <begin position="1382"/>
        <end position="1392"/>
    </location>
</feature>
<feature type="compositionally biased region" description="Low complexity" evidence="1">
    <location>
        <begin position="871"/>
        <end position="881"/>
    </location>
</feature>
<feature type="compositionally biased region" description="Low complexity" evidence="1">
    <location>
        <begin position="154"/>
        <end position="163"/>
    </location>
</feature>
<feature type="compositionally biased region" description="Basic and acidic residues" evidence="1">
    <location>
        <begin position="1037"/>
        <end position="1057"/>
    </location>
</feature>